<evidence type="ECO:0000313" key="5">
    <source>
        <dbReference type="EMBL" id="MEQ2190660.1"/>
    </source>
</evidence>
<organism evidence="5 6">
    <name type="scientific">Xenoophorus captivus</name>
    <dbReference type="NCBI Taxonomy" id="1517983"/>
    <lineage>
        <taxon>Eukaryota</taxon>
        <taxon>Metazoa</taxon>
        <taxon>Chordata</taxon>
        <taxon>Craniata</taxon>
        <taxon>Vertebrata</taxon>
        <taxon>Euteleostomi</taxon>
        <taxon>Actinopterygii</taxon>
        <taxon>Neopterygii</taxon>
        <taxon>Teleostei</taxon>
        <taxon>Neoteleostei</taxon>
        <taxon>Acanthomorphata</taxon>
        <taxon>Ovalentaria</taxon>
        <taxon>Atherinomorphae</taxon>
        <taxon>Cyprinodontiformes</taxon>
        <taxon>Goodeidae</taxon>
        <taxon>Xenoophorus</taxon>
    </lineage>
</organism>
<keyword evidence="3" id="KW-0176">Collagen</keyword>
<dbReference type="Pfam" id="PF01410">
    <property type="entry name" value="COLFI"/>
    <property type="match status" value="1"/>
</dbReference>
<dbReference type="EMBL" id="JAHRIN010000143">
    <property type="protein sequence ID" value="MEQ2190660.1"/>
    <property type="molecule type" value="Genomic_DNA"/>
</dbReference>
<evidence type="ECO:0000256" key="1">
    <source>
        <dbReference type="ARBA" id="ARBA00004613"/>
    </source>
</evidence>
<evidence type="ECO:0000259" key="4">
    <source>
        <dbReference type="Pfam" id="PF01410"/>
    </source>
</evidence>
<proteinExistence type="predicted"/>
<comment type="subcellular location">
    <subcellularLocation>
        <location evidence="1">Secreted</location>
    </subcellularLocation>
</comment>
<gene>
    <name evidence="5" type="ORF">XENOCAPTIV_004298</name>
</gene>
<protein>
    <recommendedName>
        <fullName evidence="4">Fibrillar collagen NC1 domain-containing protein</fullName>
    </recommendedName>
</protein>
<accession>A0ABV0Q4G6</accession>
<evidence type="ECO:0000256" key="2">
    <source>
        <dbReference type="ARBA" id="ARBA00022525"/>
    </source>
</evidence>
<reference evidence="5 6" key="1">
    <citation type="submission" date="2021-06" db="EMBL/GenBank/DDBJ databases">
        <authorList>
            <person name="Palmer J.M."/>
        </authorList>
    </citation>
    <scope>NUCLEOTIDE SEQUENCE [LARGE SCALE GENOMIC DNA]</scope>
    <source>
        <strain evidence="5 6">XC_2019</strain>
        <tissue evidence="5">Muscle</tissue>
    </source>
</reference>
<evidence type="ECO:0000313" key="6">
    <source>
        <dbReference type="Proteomes" id="UP001434883"/>
    </source>
</evidence>
<evidence type="ECO:0000256" key="3">
    <source>
        <dbReference type="ARBA" id="ARBA00023119"/>
    </source>
</evidence>
<name>A0ABV0Q4G6_9TELE</name>
<sequence length="163" mass="18616">MLDQGAEIFKTLHYLSNLIQSLKNPLGTRDNPARICRDLHKAIQHITIHCLNVSIWRSAADQLPDRRSVKFKAWTGEVFETQAPEWSCNCGQTLSKGEKLSASPRLQQILLHNQTPIGLQTEKGRKRARRRNYRSRGVHVLIASQSSKGFLKFFQKDLHVDAC</sequence>
<keyword evidence="2" id="KW-0964">Secreted</keyword>
<dbReference type="Proteomes" id="UP001434883">
    <property type="component" value="Unassembled WGS sequence"/>
</dbReference>
<keyword evidence="6" id="KW-1185">Reference proteome</keyword>
<feature type="domain" description="Fibrillar collagen NC1" evidence="4">
    <location>
        <begin position="6"/>
        <end position="41"/>
    </location>
</feature>
<comment type="caution">
    <text evidence="5">The sequence shown here is derived from an EMBL/GenBank/DDBJ whole genome shotgun (WGS) entry which is preliminary data.</text>
</comment>
<dbReference type="Gene3D" id="2.60.120.1000">
    <property type="match status" value="2"/>
</dbReference>
<dbReference type="InterPro" id="IPR000885">
    <property type="entry name" value="Fib_collagen_C"/>
</dbReference>